<dbReference type="NCBIfam" id="NF009150">
    <property type="entry name" value="PRK12497.1-3"/>
    <property type="match status" value="1"/>
</dbReference>
<comment type="similarity">
    <text evidence="1 2">Belongs to the UPF0102 family.</text>
</comment>
<dbReference type="HAMAP" id="MF_00048">
    <property type="entry name" value="UPF0102"/>
    <property type="match status" value="1"/>
</dbReference>
<evidence type="ECO:0000313" key="4">
    <source>
        <dbReference type="Proteomes" id="UP001310248"/>
    </source>
</evidence>
<accession>A0ABU7G7Z6</accession>
<comment type="caution">
    <text evidence="3">The sequence shown here is derived from an EMBL/GenBank/DDBJ whole genome shotgun (WGS) entry which is preliminary data.</text>
</comment>
<proteinExistence type="inferred from homology"/>
<keyword evidence="4" id="KW-1185">Reference proteome</keyword>
<organism evidence="3 4">
    <name type="scientific">Agarivorans aestuarii</name>
    <dbReference type="NCBI Taxonomy" id="1563703"/>
    <lineage>
        <taxon>Bacteria</taxon>
        <taxon>Pseudomonadati</taxon>
        <taxon>Pseudomonadota</taxon>
        <taxon>Gammaproteobacteria</taxon>
        <taxon>Alteromonadales</taxon>
        <taxon>Alteromonadaceae</taxon>
        <taxon>Agarivorans</taxon>
    </lineage>
</organism>
<reference evidence="3 4" key="2">
    <citation type="submission" date="2023-12" db="EMBL/GenBank/DDBJ databases">
        <authorList>
            <consortium name="Cladostephus spongiosus"/>
            <person name="Lorente B."/>
            <person name="Cabral C."/>
            <person name="Frias J."/>
            <person name="Faria J."/>
            <person name="Toubarro D."/>
        </authorList>
    </citation>
    <scope>NUCLEOTIDE SEQUENCE [LARGE SCALE GENOMIC DNA]</scope>
    <source>
        <strain evidence="3 4">ZMCS4</strain>
    </source>
</reference>
<dbReference type="PANTHER" id="PTHR34039:SF1">
    <property type="entry name" value="UPF0102 PROTEIN YRAN"/>
    <property type="match status" value="1"/>
</dbReference>
<dbReference type="CDD" id="cd20736">
    <property type="entry name" value="PoNe_Nuclease"/>
    <property type="match status" value="1"/>
</dbReference>
<dbReference type="EMBL" id="JAYDYW010000013">
    <property type="protein sequence ID" value="MEE1675451.1"/>
    <property type="molecule type" value="Genomic_DNA"/>
</dbReference>
<evidence type="ECO:0000256" key="1">
    <source>
        <dbReference type="ARBA" id="ARBA00006738"/>
    </source>
</evidence>
<gene>
    <name evidence="3" type="ORF">SNR37_000776</name>
</gene>
<dbReference type="Pfam" id="PF02021">
    <property type="entry name" value="UPF0102"/>
    <property type="match status" value="1"/>
</dbReference>
<dbReference type="RefSeq" id="WP_240352509.1">
    <property type="nucleotide sequence ID" value="NZ_JAYDYW010000013.1"/>
</dbReference>
<evidence type="ECO:0000313" key="3">
    <source>
        <dbReference type="EMBL" id="MEE1675451.1"/>
    </source>
</evidence>
<dbReference type="InterPro" id="IPR003509">
    <property type="entry name" value="UPF0102_YraN-like"/>
</dbReference>
<dbReference type="NCBIfam" id="TIGR00252">
    <property type="entry name" value="YraN family protein"/>
    <property type="match status" value="1"/>
</dbReference>
<dbReference type="InterPro" id="IPR011856">
    <property type="entry name" value="tRNA_endonuc-like_dom_sf"/>
</dbReference>
<name>A0ABU7G7Z6_9ALTE</name>
<reference evidence="4" key="1">
    <citation type="submission" date="2023-07" db="EMBL/GenBank/DDBJ databases">
        <title>Draft genome sequence of Agarivorans aestuarii strain ZMCS4, a CAZymes producing bacteria isolated from the marine brown algae Clodostephus spongiosus.</title>
        <authorList>
            <person name="Lorente B."/>
            <person name="Cabral C."/>
            <person name="Frias J."/>
            <person name="Faria J."/>
            <person name="Toubarro D."/>
        </authorList>
    </citation>
    <scope>NUCLEOTIDE SEQUENCE [LARGE SCALE GENOMIC DNA]</scope>
    <source>
        <strain evidence="4">ZMCS4</strain>
    </source>
</reference>
<dbReference type="PANTHER" id="PTHR34039">
    <property type="entry name" value="UPF0102 PROTEIN YRAN"/>
    <property type="match status" value="1"/>
</dbReference>
<evidence type="ECO:0000256" key="2">
    <source>
        <dbReference type="HAMAP-Rule" id="MF_00048"/>
    </source>
</evidence>
<dbReference type="Gene3D" id="3.40.1350.10">
    <property type="match status" value="1"/>
</dbReference>
<dbReference type="InterPro" id="IPR011335">
    <property type="entry name" value="Restrct_endonuc-II-like"/>
</dbReference>
<sequence>MNKGQAAEQQAANYLSKQGLHLVEQNYHCRRGEIDLICKQGDTWVFVEVKYRKSLSHGGAAAAVDQHKMHRILLSAQHYLQQKNLNQFDTAMRFDVVAIQEQAPYLEWFQNAFGE</sequence>
<dbReference type="Proteomes" id="UP001310248">
    <property type="component" value="Unassembled WGS sequence"/>
</dbReference>
<protein>
    <recommendedName>
        <fullName evidence="2">UPF0102 protein SNR37_000776</fullName>
    </recommendedName>
</protein>
<dbReference type="SUPFAM" id="SSF52980">
    <property type="entry name" value="Restriction endonuclease-like"/>
    <property type="match status" value="1"/>
</dbReference>